<keyword evidence="2" id="KW-1133">Transmembrane helix</keyword>
<protein>
    <recommendedName>
        <fullName evidence="3">CAAX prenyl protease 2/Lysostaphin resistance protein A-like domain-containing protein</fullName>
    </recommendedName>
</protein>
<feature type="transmembrane region" description="Helical" evidence="2">
    <location>
        <begin position="233"/>
        <end position="251"/>
    </location>
</feature>
<proteinExistence type="predicted"/>
<evidence type="ECO:0000313" key="4">
    <source>
        <dbReference type="EMBL" id="PWD50215.1"/>
    </source>
</evidence>
<sequence length="321" mass="33114">MSVSTRGTSGKRPGSRIGGPSEPATCTADQPLRPRRGTPCEDRAHVLADAKAAVTYLLGRDDPVHRLRPSLASGLAAVLVAAGLVLTLQLGSGIPLRAWSSSERAIVLTEILPAAVAAVVLLAFVGWARWDAVRRDPFRLPTSPFVLAVVALASLAVLARLALADWGAPTARVLALLALSAAVTGVAEELALRGVLLRSLRVGRRPEIVAALGTTAASAVLQVPVLAFTARGFGPVDVAVAVALGALLYLVRRATRTLVAAVALHLAWDLGTLVDRAGDGAALTGPAAVVAVVVVALVTWAFVATARGDRTRRALVDPRLA</sequence>
<evidence type="ECO:0000259" key="3">
    <source>
        <dbReference type="Pfam" id="PF02517"/>
    </source>
</evidence>
<feature type="transmembrane region" description="Helical" evidence="2">
    <location>
        <begin position="70"/>
        <end position="91"/>
    </location>
</feature>
<feature type="transmembrane region" description="Helical" evidence="2">
    <location>
        <begin position="258"/>
        <end position="274"/>
    </location>
</feature>
<evidence type="ECO:0000256" key="1">
    <source>
        <dbReference type="SAM" id="MobiDB-lite"/>
    </source>
</evidence>
<accession>A0A2U1ZT99</accession>
<evidence type="ECO:0000256" key="2">
    <source>
        <dbReference type="SAM" id="Phobius"/>
    </source>
</evidence>
<comment type="caution">
    <text evidence="4">The sequence shown here is derived from an EMBL/GenBank/DDBJ whole genome shotgun (WGS) entry which is preliminary data.</text>
</comment>
<feature type="transmembrane region" description="Helical" evidence="2">
    <location>
        <begin position="208"/>
        <end position="227"/>
    </location>
</feature>
<dbReference type="EMBL" id="PYHR01000002">
    <property type="protein sequence ID" value="PWD50215.1"/>
    <property type="molecule type" value="Genomic_DNA"/>
</dbReference>
<feature type="transmembrane region" description="Helical" evidence="2">
    <location>
        <begin position="175"/>
        <end position="196"/>
    </location>
</feature>
<feature type="transmembrane region" description="Helical" evidence="2">
    <location>
        <begin position="111"/>
        <end position="130"/>
    </location>
</feature>
<gene>
    <name evidence="4" type="ORF">C8046_05585</name>
</gene>
<keyword evidence="2" id="KW-0812">Transmembrane</keyword>
<feature type="domain" description="CAAX prenyl protease 2/Lysostaphin resistance protein A-like" evidence="3">
    <location>
        <begin position="173"/>
        <end position="270"/>
    </location>
</feature>
<keyword evidence="2" id="KW-0472">Membrane</keyword>
<keyword evidence="5" id="KW-1185">Reference proteome</keyword>
<dbReference type="InterPro" id="IPR003675">
    <property type="entry name" value="Rce1/LyrA-like_dom"/>
</dbReference>
<dbReference type="GO" id="GO:0004175">
    <property type="term" value="F:endopeptidase activity"/>
    <property type="evidence" value="ECO:0007669"/>
    <property type="project" value="UniProtKB-ARBA"/>
</dbReference>
<feature type="transmembrane region" description="Helical" evidence="2">
    <location>
        <begin position="280"/>
        <end position="303"/>
    </location>
</feature>
<dbReference type="GO" id="GO:0080120">
    <property type="term" value="P:CAAX-box protein maturation"/>
    <property type="evidence" value="ECO:0007669"/>
    <property type="project" value="UniProtKB-ARBA"/>
</dbReference>
<feature type="transmembrane region" description="Helical" evidence="2">
    <location>
        <begin position="142"/>
        <end position="163"/>
    </location>
</feature>
<reference evidence="4 5" key="1">
    <citation type="submission" date="2018-03" db="EMBL/GenBank/DDBJ databases">
        <title>Genome assembly of novel Miniimonas species PCH200.</title>
        <authorList>
            <person name="Thakur V."/>
            <person name="Kumar V."/>
            <person name="Singh D."/>
        </authorList>
    </citation>
    <scope>NUCLEOTIDE SEQUENCE [LARGE SCALE GENOMIC DNA]</scope>
    <source>
        <strain evidence="4 5">PCH200</strain>
    </source>
</reference>
<dbReference type="AlphaFoldDB" id="A0A2U1ZT99"/>
<organism evidence="4 5">
    <name type="scientific">Serinibacter arcticus</name>
    <dbReference type="NCBI Taxonomy" id="1655435"/>
    <lineage>
        <taxon>Bacteria</taxon>
        <taxon>Bacillati</taxon>
        <taxon>Actinomycetota</taxon>
        <taxon>Actinomycetes</taxon>
        <taxon>Micrococcales</taxon>
        <taxon>Beutenbergiaceae</taxon>
        <taxon>Serinibacter</taxon>
    </lineage>
</organism>
<dbReference type="Proteomes" id="UP000245166">
    <property type="component" value="Unassembled WGS sequence"/>
</dbReference>
<name>A0A2U1ZT99_9MICO</name>
<evidence type="ECO:0000313" key="5">
    <source>
        <dbReference type="Proteomes" id="UP000245166"/>
    </source>
</evidence>
<feature type="region of interest" description="Disordered" evidence="1">
    <location>
        <begin position="1"/>
        <end position="38"/>
    </location>
</feature>
<dbReference type="Pfam" id="PF02517">
    <property type="entry name" value="Rce1-like"/>
    <property type="match status" value="1"/>
</dbReference>